<gene>
    <name evidence="2" type="ORF">CBF30_00050</name>
</gene>
<dbReference type="GO" id="GO:0071111">
    <property type="term" value="F:cyclic-guanylate-specific phosphodiesterase activity"/>
    <property type="evidence" value="ECO:0007669"/>
    <property type="project" value="InterPro"/>
</dbReference>
<keyword evidence="3" id="KW-1185">Reference proteome</keyword>
<dbReference type="Proteomes" id="UP000288669">
    <property type="component" value="Unassembled WGS sequence"/>
</dbReference>
<dbReference type="RefSeq" id="WP_126821579.1">
    <property type="nucleotide sequence ID" value="NZ_JBHLWU010000001.1"/>
</dbReference>
<dbReference type="PANTHER" id="PTHR33121">
    <property type="entry name" value="CYCLIC DI-GMP PHOSPHODIESTERASE PDEF"/>
    <property type="match status" value="1"/>
</dbReference>
<dbReference type="PANTHER" id="PTHR33121:SF32">
    <property type="entry name" value="RNASE E SPECIFICITY FACTOR CSRD"/>
    <property type="match status" value="1"/>
</dbReference>
<dbReference type="InterPro" id="IPR001633">
    <property type="entry name" value="EAL_dom"/>
</dbReference>
<dbReference type="AlphaFoldDB" id="A0A430AHW7"/>
<dbReference type="CDD" id="cd01948">
    <property type="entry name" value="EAL"/>
    <property type="match status" value="1"/>
</dbReference>
<organism evidence="2 3">
    <name type="scientific">Vagococcus entomophilus</name>
    <dbReference type="NCBI Taxonomy" id="1160095"/>
    <lineage>
        <taxon>Bacteria</taxon>
        <taxon>Bacillati</taxon>
        <taxon>Bacillota</taxon>
        <taxon>Bacilli</taxon>
        <taxon>Lactobacillales</taxon>
        <taxon>Enterococcaceae</taxon>
        <taxon>Vagococcus</taxon>
    </lineage>
</organism>
<proteinExistence type="predicted"/>
<dbReference type="Gene3D" id="3.20.20.450">
    <property type="entry name" value="EAL domain"/>
    <property type="match status" value="1"/>
</dbReference>
<accession>A0A430AHW7</accession>
<dbReference type="OrthoDB" id="2324331at2"/>
<dbReference type="SMART" id="SM00052">
    <property type="entry name" value="EAL"/>
    <property type="match status" value="1"/>
</dbReference>
<dbReference type="InterPro" id="IPR050706">
    <property type="entry name" value="Cyclic-di-GMP_PDE-like"/>
</dbReference>
<dbReference type="PROSITE" id="PS50883">
    <property type="entry name" value="EAL"/>
    <property type="match status" value="1"/>
</dbReference>
<evidence type="ECO:0000313" key="2">
    <source>
        <dbReference type="EMBL" id="RSU07670.1"/>
    </source>
</evidence>
<comment type="caution">
    <text evidence="2">The sequence shown here is derived from an EMBL/GenBank/DDBJ whole genome shotgun (WGS) entry which is preliminary data.</text>
</comment>
<sequence>MGFEYYFQKKVGFEKQDNKGIELLLREDGRFPASKLKQIERNTHQLNQFMEWQFSEISKLMQVTNCRISVNVSLNQLLSPEFFHYLNRIRPYYSRLTIEIIEAPCWFSQNILRFTTVDDLKKSLLLCIIQVNQCGISISLDDVGTGYNSIDTVLTYEKYIDELKVTLLPFRKKNVPLELEKQIVLMWVALAKSYNKKLVIEGIETIEEAKRYQMIECHQGFYYSNPEPIGRLIEK</sequence>
<evidence type="ECO:0000313" key="3">
    <source>
        <dbReference type="Proteomes" id="UP000288669"/>
    </source>
</evidence>
<protein>
    <recommendedName>
        <fullName evidence="1">EAL domain-containing protein</fullName>
    </recommendedName>
</protein>
<dbReference type="InterPro" id="IPR035919">
    <property type="entry name" value="EAL_sf"/>
</dbReference>
<reference evidence="2 3" key="1">
    <citation type="submission" date="2017-05" db="EMBL/GenBank/DDBJ databases">
        <title>Vagococcus spp. assemblies.</title>
        <authorList>
            <person name="Gulvik C.A."/>
        </authorList>
    </citation>
    <scope>NUCLEOTIDE SEQUENCE [LARGE SCALE GENOMIC DNA]</scope>
    <source>
        <strain evidence="2 3">DSM 24756</strain>
    </source>
</reference>
<name>A0A430AHW7_9ENTE</name>
<dbReference type="Pfam" id="PF00563">
    <property type="entry name" value="EAL"/>
    <property type="match status" value="1"/>
</dbReference>
<dbReference type="SUPFAM" id="SSF141868">
    <property type="entry name" value="EAL domain-like"/>
    <property type="match status" value="1"/>
</dbReference>
<dbReference type="EMBL" id="NGJZ01000001">
    <property type="protein sequence ID" value="RSU07670.1"/>
    <property type="molecule type" value="Genomic_DNA"/>
</dbReference>
<feature type="domain" description="EAL" evidence="1">
    <location>
        <begin position="1"/>
        <end position="235"/>
    </location>
</feature>
<evidence type="ECO:0000259" key="1">
    <source>
        <dbReference type="PROSITE" id="PS50883"/>
    </source>
</evidence>